<name>A0A4D8QAE3_AZOBR</name>
<dbReference type="InterPro" id="IPR029063">
    <property type="entry name" value="SAM-dependent_MTases_sf"/>
</dbReference>
<organism evidence="1 2">
    <name type="scientific">Azospirillum brasilense</name>
    <dbReference type="NCBI Taxonomy" id="192"/>
    <lineage>
        <taxon>Bacteria</taxon>
        <taxon>Pseudomonadati</taxon>
        <taxon>Pseudomonadota</taxon>
        <taxon>Alphaproteobacteria</taxon>
        <taxon>Rhodospirillales</taxon>
        <taxon>Azospirillaceae</taxon>
        <taxon>Azospirillum</taxon>
    </lineage>
</organism>
<dbReference type="Proteomes" id="UP000298596">
    <property type="component" value="Plasmid p5"/>
</dbReference>
<protein>
    <submittedName>
        <fullName evidence="1">Class I SAM-dependent methyltransferase</fullName>
    </submittedName>
</protein>
<dbReference type="SUPFAM" id="SSF53335">
    <property type="entry name" value="S-adenosyl-L-methionine-dependent methyltransferases"/>
    <property type="match status" value="1"/>
</dbReference>
<proteinExistence type="predicted"/>
<dbReference type="GO" id="GO:0032259">
    <property type="term" value="P:methylation"/>
    <property type="evidence" value="ECO:0007669"/>
    <property type="project" value="UniProtKB-KW"/>
</dbReference>
<geneLocation type="plasmid" evidence="1">
    <name>p5</name>
</geneLocation>
<dbReference type="CDD" id="cd02440">
    <property type="entry name" value="AdoMet_MTases"/>
    <property type="match status" value="1"/>
</dbReference>
<keyword evidence="1" id="KW-0489">Methyltransferase</keyword>
<dbReference type="Gene3D" id="3.40.50.150">
    <property type="entry name" value="Vaccinia Virus protein VP39"/>
    <property type="match status" value="1"/>
</dbReference>
<sequence length="266" mass="29299">MGDVALHNGIFQPDPTCQVAFRCNVCGVQNVCSGDRIGRETASCDGCGSTVRMRSIIHLLSTALWGRSMPLPEFPQNKGIVGKGLSDWVGYADRLAEKFSYTNTFYHQEPRLDIENVTEEQKGTCDFLISTDVFEHTLGPALKAFVGAYELLKPGGSLIFTVPFTLEAETVEHYPQLTDFTIATLGGKYFVVGQTAAGAYELYQEPVFHGGPGQTLEMRVFCRKAVEAHLRDAGFTDILVLERSEPECGVLLTENWSLPILARKPL</sequence>
<dbReference type="GO" id="GO:0008168">
    <property type="term" value="F:methyltransferase activity"/>
    <property type="evidence" value="ECO:0007669"/>
    <property type="project" value="UniProtKB-KW"/>
</dbReference>
<evidence type="ECO:0000313" key="1">
    <source>
        <dbReference type="EMBL" id="QCO07208.1"/>
    </source>
</evidence>
<reference evidence="1 2" key="1">
    <citation type="submission" date="2018-09" db="EMBL/GenBank/DDBJ databases">
        <title>Whole genome based analysis of evolution and adaptive divergence in Indian and Brazilian strains of Azospirillum brasilense.</title>
        <authorList>
            <person name="Singh C."/>
            <person name="Tripathi A.K."/>
        </authorList>
    </citation>
    <scope>NUCLEOTIDE SEQUENCE [LARGE SCALE GENOMIC DNA]</scope>
    <source>
        <strain evidence="1 2">MTCC4036</strain>
        <plasmid evidence="1 2">p5</plasmid>
    </source>
</reference>
<evidence type="ECO:0000313" key="2">
    <source>
        <dbReference type="Proteomes" id="UP000298596"/>
    </source>
</evidence>
<gene>
    <name evidence="1" type="ORF">D3867_35520</name>
</gene>
<accession>A0A4D8QAE3</accession>
<keyword evidence="1" id="KW-0614">Plasmid</keyword>
<dbReference type="AlphaFoldDB" id="A0A4D8QAE3"/>
<keyword evidence="1" id="KW-0808">Transferase</keyword>
<dbReference type="EMBL" id="CP032335">
    <property type="protein sequence ID" value="QCO07208.1"/>
    <property type="molecule type" value="Genomic_DNA"/>
</dbReference>